<evidence type="ECO:0000313" key="1">
    <source>
        <dbReference type="EMBL" id="AAX30991.1"/>
    </source>
</evidence>
<feature type="non-terminal residue" evidence="1">
    <location>
        <position position="1"/>
    </location>
</feature>
<dbReference type="AlphaFoldDB" id="Q5BR45"/>
<organism evidence="1">
    <name type="scientific">Schistosoma japonicum</name>
    <name type="common">Blood fluke</name>
    <dbReference type="NCBI Taxonomy" id="6182"/>
    <lineage>
        <taxon>Eukaryota</taxon>
        <taxon>Metazoa</taxon>
        <taxon>Spiralia</taxon>
        <taxon>Lophotrochozoa</taxon>
        <taxon>Platyhelminthes</taxon>
        <taxon>Trematoda</taxon>
        <taxon>Digenea</taxon>
        <taxon>Strigeidida</taxon>
        <taxon>Schistosomatoidea</taxon>
        <taxon>Schistosomatidae</taxon>
        <taxon>Schistosoma</taxon>
    </lineage>
</organism>
<name>Q5BR45_SCHJA</name>
<sequence>GEKKGGAKGGKFPPQFGFFLIKKSWGKISPGGPKRFLIFWAPPGGLKPNFPRFFFPPNFFFLKKGNCCFFSPQKIF</sequence>
<dbReference type="EMBL" id="AY915770">
    <property type="protein sequence ID" value="AAX30991.1"/>
    <property type="molecule type" value="mRNA"/>
</dbReference>
<proteinExistence type="evidence at transcript level"/>
<accession>Q5BR45</accession>
<reference evidence="1" key="2">
    <citation type="journal article" date="2006" name="PLoS Pathog.">
        <title>New perspectives on host-parasite interplay by comparative transcriptomic and proteomic analyses of Schistosoma japonicum.</title>
        <authorList>
            <person name="Liu F."/>
            <person name="Lu J."/>
            <person name="Hu W."/>
            <person name="Wang S.Y."/>
            <person name="Cui S.J."/>
            <person name="Chi M."/>
            <person name="Yan Q."/>
            <person name="Wang X.R."/>
            <person name="Song H.D."/>
            <person name="Xu X.N."/>
            <person name="Wang J.J."/>
            <person name="Zhang X.L."/>
            <person name="Zhang X."/>
            <person name="Wang Z.Q."/>
            <person name="Xue C.L."/>
            <person name="Brindley P.J."/>
            <person name="McManus D.P."/>
            <person name="Yang P.Y."/>
            <person name="Feng Z."/>
            <person name="Chen Z."/>
            <person name="Han Z.G."/>
        </authorList>
    </citation>
    <scope>NUCLEOTIDE SEQUENCE</scope>
</reference>
<reference evidence="1" key="1">
    <citation type="submission" date="2005-01" db="EMBL/GenBank/DDBJ databases">
        <authorList>
            <person name="Han Z."/>
        </authorList>
    </citation>
    <scope>NUCLEOTIDE SEQUENCE</scope>
</reference>
<protein>
    <submittedName>
        <fullName evidence="1">SJCHGC09691 protein</fullName>
    </submittedName>
</protein>